<dbReference type="EMBL" id="BAAARV010000148">
    <property type="protein sequence ID" value="GAA2397167.1"/>
    <property type="molecule type" value="Genomic_DNA"/>
</dbReference>
<organism evidence="2 3">
    <name type="scientific">Dactylosporangium salmoneum</name>
    <dbReference type="NCBI Taxonomy" id="53361"/>
    <lineage>
        <taxon>Bacteria</taxon>
        <taxon>Bacillati</taxon>
        <taxon>Actinomycetota</taxon>
        <taxon>Actinomycetes</taxon>
        <taxon>Micromonosporales</taxon>
        <taxon>Micromonosporaceae</taxon>
        <taxon>Dactylosporangium</taxon>
    </lineage>
</organism>
<comment type="caution">
    <text evidence="2">The sequence shown here is derived from an EMBL/GenBank/DDBJ whole genome shotgun (WGS) entry which is preliminary data.</text>
</comment>
<dbReference type="RefSeq" id="WP_344621144.1">
    <property type="nucleotide sequence ID" value="NZ_BAAARV010000148.1"/>
</dbReference>
<dbReference type="InterPro" id="IPR009003">
    <property type="entry name" value="Peptidase_S1_PA"/>
</dbReference>
<evidence type="ECO:0000256" key="1">
    <source>
        <dbReference type="SAM" id="MobiDB-lite"/>
    </source>
</evidence>
<feature type="compositionally biased region" description="Polar residues" evidence="1">
    <location>
        <begin position="73"/>
        <end position="82"/>
    </location>
</feature>
<evidence type="ECO:0000313" key="3">
    <source>
        <dbReference type="Proteomes" id="UP001501444"/>
    </source>
</evidence>
<name>A0ABP5V9L9_9ACTN</name>
<sequence>MTRGDGTARYGSGYRITAGTVLADAVSIQVYLDLGGPAQQCVEARVAWRDADADVAVLGVEAEGGPPRARSASCPTSTPRPR</sequence>
<evidence type="ECO:0000313" key="2">
    <source>
        <dbReference type="EMBL" id="GAA2397167.1"/>
    </source>
</evidence>
<feature type="region of interest" description="Disordered" evidence="1">
    <location>
        <begin position="61"/>
        <end position="82"/>
    </location>
</feature>
<dbReference type="Gene3D" id="2.40.10.10">
    <property type="entry name" value="Trypsin-like serine proteases"/>
    <property type="match status" value="1"/>
</dbReference>
<reference evidence="3" key="1">
    <citation type="journal article" date="2019" name="Int. J. Syst. Evol. Microbiol.">
        <title>The Global Catalogue of Microorganisms (GCM) 10K type strain sequencing project: providing services to taxonomists for standard genome sequencing and annotation.</title>
        <authorList>
            <consortium name="The Broad Institute Genomics Platform"/>
            <consortium name="The Broad Institute Genome Sequencing Center for Infectious Disease"/>
            <person name="Wu L."/>
            <person name="Ma J."/>
        </authorList>
    </citation>
    <scope>NUCLEOTIDE SEQUENCE [LARGE SCALE GENOMIC DNA]</scope>
    <source>
        <strain evidence="3">JCM 3272</strain>
    </source>
</reference>
<dbReference type="SUPFAM" id="SSF50494">
    <property type="entry name" value="Trypsin-like serine proteases"/>
    <property type="match status" value="1"/>
</dbReference>
<dbReference type="InterPro" id="IPR043504">
    <property type="entry name" value="Peptidase_S1_PA_chymotrypsin"/>
</dbReference>
<keyword evidence="3" id="KW-1185">Reference proteome</keyword>
<dbReference type="Proteomes" id="UP001501444">
    <property type="component" value="Unassembled WGS sequence"/>
</dbReference>
<protein>
    <submittedName>
        <fullName evidence="2">Uncharacterized protein</fullName>
    </submittedName>
</protein>
<accession>A0ABP5V9L9</accession>
<proteinExistence type="predicted"/>
<gene>
    <name evidence="2" type="ORF">GCM10010170_113570</name>
</gene>